<feature type="compositionally biased region" description="Low complexity" evidence="2">
    <location>
        <begin position="237"/>
        <end position="263"/>
    </location>
</feature>
<feature type="region of interest" description="Disordered" evidence="2">
    <location>
        <begin position="1"/>
        <end position="39"/>
    </location>
</feature>
<dbReference type="PROSITE" id="PS50157">
    <property type="entry name" value="ZINC_FINGER_C2H2_2"/>
    <property type="match status" value="1"/>
</dbReference>
<sequence length="386" mass="42659">MTQTDNNSYFSLKNPSINNKPQPTTSSVNTSATSTPKVKSGLLNRRQQHASAAYLQPLELPSLPPLSQLLPNKKEQQQQQQQQQPAANTQVSTDATAATVAAAVAAGMIPHLSYPTHPQPIQPKSNNVLFNDFNTNNKTAYPTTSNTTTSANVPAGTTTTTNMAQLMDPVAAAAAAVAANDFSANLPLDSIYNMPSTVASMDQTVTTAPSSMYLSNYDPNLMQQQTQPPAALVMQQPPLQAQAQAQHQQQRARQLSSSSSSSAEKQYSFVAIPGTNQKKRPRRRYDEIERLYHCTWPGCSKAYGTLNHLNAHVSMQKHGPKRHPAEFKEMRKLWRKQKKEREAHKKRNEEAMKQHMMNPPLPLPATQQQQPQQTFSFNGLPVNGFY</sequence>
<evidence type="ECO:0000256" key="1">
    <source>
        <dbReference type="PROSITE-ProRule" id="PRU00042"/>
    </source>
</evidence>
<feature type="region of interest" description="Disordered" evidence="2">
    <location>
        <begin position="237"/>
        <end position="282"/>
    </location>
</feature>
<keyword evidence="4" id="KW-0687">Ribonucleoprotein</keyword>
<feature type="compositionally biased region" description="Low complexity" evidence="2">
    <location>
        <begin position="63"/>
        <end position="84"/>
    </location>
</feature>
<feature type="region of interest" description="Disordered" evidence="2">
    <location>
        <begin position="356"/>
        <end position="378"/>
    </location>
</feature>
<evidence type="ECO:0000313" key="4">
    <source>
        <dbReference type="EMBL" id="KAK4518399.1"/>
    </source>
</evidence>
<evidence type="ECO:0000313" key="5">
    <source>
        <dbReference type="Proteomes" id="UP001304243"/>
    </source>
</evidence>
<gene>
    <name evidence="4" type="primary">RPL10_3</name>
    <name evidence="4" type="ORF">ATC70_008616</name>
</gene>
<dbReference type="Gene3D" id="3.30.160.60">
    <property type="entry name" value="Classic Zinc Finger"/>
    <property type="match status" value="1"/>
</dbReference>
<keyword evidence="5" id="KW-1185">Reference proteome</keyword>
<feature type="domain" description="C2H2-type" evidence="3">
    <location>
        <begin position="292"/>
        <end position="323"/>
    </location>
</feature>
<accession>A0AAN7DKR9</accession>
<evidence type="ECO:0000259" key="3">
    <source>
        <dbReference type="PROSITE" id="PS50157"/>
    </source>
</evidence>
<dbReference type="GO" id="GO:0005840">
    <property type="term" value="C:ribosome"/>
    <property type="evidence" value="ECO:0007669"/>
    <property type="project" value="UniProtKB-KW"/>
</dbReference>
<proteinExistence type="predicted"/>
<dbReference type="GO" id="GO:0008270">
    <property type="term" value="F:zinc ion binding"/>
    <property type="evidence" value="ECO:0007669"/>
    <property type="project" value="UniProtKB-KW"/>
</dbReference>
<name>A0AAN7DKR9_9FUNG</name>
<keyword evidence="1" id="KW-0479">Metal-binding</keyword>
<protein>
    <submittedName>
        <fullName evidence="4">60S ribosomal protein L10</fullName>
    </submittedName>
</protein>
<feature type="compositionally biased region" description="Polar residues" evidence="2">
    <location>
        <begin position="1"/>
        <end position="23"/>
    </location>
</feature>
<dbReference type="Proteomes" id="UP001304243">
    <property type="component" value="Unassembled WGS sequence"/>
</dbReference>
<keyword evidence="1" id="KW-0863">Zinc-finger</keyword>
<dbReference type="PROSITE" id="PS00028">
    <property type="entry name" value="ZINC_FINGER_C2H2_1"/>
    <property type="match status" value="1"/>
</dbReference>
<comment type="caution">
    <text evidence="4">The sequence shown here is derived from an EMBL/GenBank/DDBJ whole genome shotgun (WGS) entry which is preliminary data.</text>
</comment>
<feature type="region of interest" description="Disordered" evidence="2">
    <location>
        <begin position="63"/>
        <end position="92"/>
    </location>
</feature>
<keyword evidence="4" id="KW-0689">Ribosomal protein</keyword>
<dbReference type="PANTHER" id="PTHR36167">
    <property type="entry name" value="C2H2 FINGER DOMAIN TRANSCRIPTION FACTOR (EUROFUNG)-RELATED"/>
    <property type="match status" value="1"/>
</dbReference>
<dbReference type="GO" id="GO:0006355">
    <property type="term" value="P:regulation of DNA-templated transcription"/>
    <property type="evidence" value="ECO:0007669"/>
    <property type="project" value="InterPro"/>
</dbReference>
<keyword evidence="1" id="KW-0862">Zinc</keyword>
<dbReference type="EMBL" id="JASEJX010000012">
    <property type="protein sequence ID" value="KAK4518399.1"/>
    <property type="molecule type" value="Genomic_DNA"/>
</dbReference>
<evidence type="ECO:0000256" key="2">
    <source>
        <dbReference type="SAM" id="MobiDB-lite"/>
    </source>
</evidence>
<organism evidence="4 5">
    <name type="scientific">Mucor velutinosus</name>
    <dbReference type="NCBI Taxonomy" id="708070"/>
    <lineage>
        <taxon>Eukaryota</taxon>
        <taxon>Fungi</taxon>
        <taxon>Fungi incertae sedis</taxon>
        <taxon>Mucoromycota</taxon>
        <taxon>Mucoromycotina</taxon>
        <taxon>Mucoromycetes</taxon>
        <taxon>Mucorales</taxon>
        <taxon>Mucorineae</taxon>
        <taxon>Mucoraceae</taxon>
        <taxon>Mucor</taxon>
    </lineage>
</organism>
<dbReference type="RefSeq" id="XP_064685065.1">
    <property type="nucleotide sequence ID" value="XM_064827863.1"/>
</dbReference>
<reference evidence="4 5" key="1">
    <citation type="submission" date="2022-11" db="EMBL/GenBank/DDBJ databases">
        <title>Mucor velutinosus strain NIH1002 WGS.</title>
        <authorList>
            <person name="Subramanian P."/>
            <person name="Mullikin J.C."/>
            <person name="Segre J.A."/>
            <person name="Zelazny A.M."/>
        </authorList>
    </citation>
    <scope>NUCLEOTIDE SEQUENCE [LARGE SCALE GENOMIC DNA]</scope>
    <source>
        <strain evidence="4 5">NIH1002</strain>
    </source>
</reference>
<dbReference type="AlphaFoldDB" id="A0AAN7DKR9"/>
<dbReference type="InterPro" id="IPR013087">
    <property type="entry name" value="Znf_C2H2_type"/>
</dbReference>
<dbReference type="GeneID" id="89952302"/>
<dbReference type="InterPro" id="IPR039327">
    <property type="entry name" value="CON7-like"/>
</dbReference>
<feature type="compositionally biased region" description="Low complexity" evidence="2">
    <location>
        <begin position="24"/>
        <end position="35"/>
    </location>
</feature>
<dbReference type="PANTHER" id="PTHR36167:SF3">
    <property type="entry name" value="C2H2 FINGER DOMAIN TRANSCRIPTION FACTOR (EUROFUNG)-RELATED"/>
    <property type="match status" value="1"/>
</dbReference>
<feature type="compositionally biased region" description="Low complexity" evidence="2">
    <location>
        <begin position="364"/>
        <end position="374"/>
    </location>
</feature>